<evidence type="ECO:0000256" key="3">
    <source>
        <dbReference type="ARBA" id="ARBA00022692"/>
    </source>
</evidence>
<keyword evidence="2" id="KW-1003">Cell membrane</keyword>
<dbReference type="AlphaFoldDB" id="A0A7X2N3A9"/>
<evidence type="ECO:0000256" key="4">
    <source>
        <dbReference type="ARBA" id="ARBA00022989"/>
    </source>
</evidence>
<dbReference type="PANTHER" id="PTHR36115:SF6">
    <property type="entry name" value="PROLINE-RICH ANTIGEN HOMOLOG"/>
    <property type="match status" value="1"/>
</dbReference>
<feature type="transmembrane region" description="Helical" evidence="6">
    <location>
        <begin position="61"/>
        <end position="81"/>
    </location>
</feature>
<feature type="transmembrane region" description="Helical" evidence="6">
    <location>
        <begin position="20"/>
        <end position="41"/>
    </location>
</feature>
<dbReference type="Pfam" id="PF06271">
    <property type="entry name" value="RDD"/>
    <property type="match status" value="1"/>
</dbReference>
<organism evidence="8 9">
    <name type="scientific">Floccifex porci</name>
    <dbReference type="NCBI Taxonomy" id="2606629"/>
    <lineage>
        <taxon>Bacteria</taxon>
        <taxon>Bacillati</taxon>
        <taxon>Bacillota</taxon>
        <taxon>Erysipelotrichia</taxon>
        <taxon>Erysipelotrichales</taxon>
        <taxon>Erysipelotrichaceae</taxon>
        <taxon>Floccifex</taxon>
    </lineage>
</organism>
<evidence type="ECO:0000256" key="6">
    <source>
        <dbReference type="SAM" id="Phobius"/>
    </source>
</evidence>
<dbReference type="InterPro" id="IPR010432">
    <property type="entry name" value="RDD"/>
</dbReference>
<proteinExistence type="predicted"/>
<comment type="caution">
    <text evidence="8">The sequence shown here is derived from an EMBL/GenBank/DDBJ whole genome shotgun (WGS) entry which is preliminary data.</text>
</comment>
<gene>
    <name evidence="8" type="ORF">FYJ50_03650</name>
</gene>
<keyword evidence="3 6" id="KW-0812">Transmembrane</keyword>
<keyword evidence="5 6" id="KW-0472">Membrane</keyword>
<dbReference type="Proteomes" id="UP000470082">
    <property type="component" value="Unassembled WGS sequence"/>
</dbReference>
<keyword evidence="9" id="KW-1185">Reference proteome</keyword>
<feature type="transmembrane region" description="Helical" evidence="6">
    <location>
        <begin position="149"/>
        <end position="168"/>
    </location>
</feature>
<evidence type="ECO:0000259" key="7">
    <source>
        <dbReference type="Pfam" id="PF06271"/>
    </source>
</evidence>
<evidence type="ECO:0000313" key="8">
    <source>
        <dbReference type="EMBL" id="MSS01208.1"/>
    </source>
</evidence>
<reference evidence="8 9" key="1">
    <citation type="submission" date="2019-08" db="EMBL/GenBank/DDBJ databases">
        <title>In-depth cultivation of the pig gut microbiome towards novel bacterial diversity and tailored functional studies.</title>
        <authorList>
            <person name="Wylensek D."/>
            <person name="Hitch T.C.A."/>
            <person name="Clavel T."/>
        </authorList>
    </citation>
    <scope>NUCLEOTIDE SEQUENCE [LARGE SCALE GENOMIC DNA]</scope>
    <source>
        <strain evidence="8 9">LKV-178-WT-2G</strain>
    </source>
</reference>
<protein>
    <submittedName>
        <fullName evidence="8">RDD family protein</fullName>
    </submittedName>
</protein>
<evidence type="ECO:0000256" key="2">
    <source>
        <dbReference type="ARBA" id="ARBA00022475"/>
    </source>
</evidence>
<dbReference type="InterPro" id="IPR051791">
    <property type="entry name" value="Pra-immunoreactive"/>
</dbReference>
<evidence type="ECO:0000313" key="9">
    <source>
        <dbReference type="Proteomes" id="UP000470082"/>
    </source>
</evidence>
<dbReference type="RefSeq" id="WP_154459674.1">
    <property type="nucleotide sequence ID" value="NZ_JAQYTQ010000006.1"/>
</dbReference>
<evidence type="ECO:0000256" key="1">
    <source>
        <dbReference type="ARBA" id="ARBA00004651"/>
    </source>
</evidence>
<evidence type="ECO:0000256" key="5">
    <source>
        <dbReference type="ARBA" id="ARBA00023136"/>
    </source>
</evidence>
<accession>A0A7X2N3A9</accession>
<feature type="domain" description="RDD" evidence="7">
    <location>
        <begin position="10"/>
        <end position="180"/>
    </location>
</feature>
<keyword evidence="4 6" id="KW-1133">Transmembrane helix</keyword>
<comment type="subcellular location">
    <subcellularLocation>
        <location evidence="1">Cell membrane</location>
        <topology evidence="1">Multi-pass membrane protein</topology>
    </subcellularLocation>
</comment>
<dbReference type="PANTHER" id="PTHR36115">
    <property type="entry name" value="PROLINE-RICH ANTIGEN HOMOLOG-RELATED"/>
    <property type="match status" value="1"/>
</dbReference>
<name>A0A7X2N3A9_9FIRM</name>
<dbReference type="EMBL" id="VUMM01000004">
    <property type="protein sequence ID" value="MSS01208.1"/>
    <property type="molecule type" value="Genomic_DNA"/>
</dbReference>
<dbReference type="GO" id="GO:0005886">
    <property type="term" value="C:plasma membrane"/>
    <property type="evidence" value="ECO:0007669"/>
    <property type="project" value="UniProtKB-SubCell"/>
</dbReference>
<sequence length="188" mass="21618">MAKRIQRKDAPTTNRLMAYAIDWALGGIVSGLPAVLIYGFVTQSNEMFSDLYVFEALGYSKWLALFTGLLCLVFSYLYYVVIPYKKFKGQTIGKKIMKIEIVSQQETPVSLKQLWIRNACILLLECPMYVISRYFLQMITLIIRFQVESVWTFVGIALTIVSSFMVIYTKDHLAIHDRLSKTKVVQSM</sequence>